<feature type="signal peptide" evidence="1">
    <location>
        <begin position="1"/>
        <end position="16"/>
    </location>
</feature>
<dbReference type="PANTHER" id="PTHR24020">
    <property type="entry name" value="COLLAGEN ALPHA"/>
    <property type="match status" value="1"/>
</dbReference>
<sequence>MVGILFLFCIFNLGTGFGSLSDILNFRNMIRRALDTKSGSGNWSQTLGQCQDQEQCEIVDRICEHEDKELVSMLCPIKCGHCVCEDSLSTGGNCSNLMPDICSGELAQSLCAKSCHVCGVPEVEVTTKAPCVDNVFGLNCADLDNPCSDSIGLIVCSSHCGVCAGDPVSTTPASTCPPPWTTIEKIGCYPAEVVFLMEYARTDSLYDVYWEGSFIREIIEEWPISSDFIRIGLVIYHDTVDESIHIGDFEDKTALQRRIFEITSSLRPSGKANLAAALNFTRHHSFIGARPDVERIVVPIVHEMHVENLNDIPAAAAEIKDDCITIIGESAQLYLS</sequence>
<keyword evidence="4" id="KW-1185">Reference proteome</keyword>
<dbReference type="Pfam" id="PF00092">
    <property type="entry name" value="VWA"/>
    <property type="match status" value="1"/>
</dbReference>
<evidence type="ECO:0000313" key="3">
    <source>
        <dbReference type="EMBL" id="KAK3701983.1"/>
    </source>
</evidence>
<dbReference type="AlphaFoldDB" id="A0AAE0XQV8"/>
<feature type="chain" id="PRO_5041946303" description="VWFA domain-containing protein" evidence="1">
    <location>
        <begin position="17"/>
        <end position="336"/>
    </location>
</feature>
<proteinExistence type="predicted"/>
<comment type="caution">
    <text evidence="3">The sequence shown here is derived from an EMBL/GenBank/DDBJ whole genome shotgun (WGS) entry which is preliminary data.</text>
</comment>
<dbReference type="InterPro" id="IPR050525">
    <property type="entry name" value="ECM_Assembly_Org"/>
</dbReference>
<name>A0AAE0XQV8_9GAST</name>
<dbReference type="SUPFAM" id="SSF53300">
    <property type="entry name" value="vWA-like"/>
    <property type="match status" value="1"/>
</dbReference>
<dbReference type="InterPro" id="IPR036465">
    <property type="entry name" value="vWFA_dom_sf"/>
</dbReference>
<reference evidence="3" key="1">
    <citation type="journal article" date="2023" name="G3 (Bethesda)">
        <title>A reference genome for the long-term kleptoplast-retaining sea slug Elysia crispata morphotype clarki.</title>
        <authorList>
            <person name="Eastman K.E."/>
            <person name="Pendleton A.L."/>
            <person name="Shaikh M.A."/>
            <person name="Suttiyut T."/>
            <person name="Ogas R."/>
            <person name="Tomko P."/>
            <person name="Gavelis G."/>
            <person name="Widhalm J.R."/>
            <person name="Wisecaver J.H."/>
        </authorList>
    </citation>
    <scope>NUCLEOTIDE SEQUENCE</scope>
    <source>
        <strain evidence="3">ECLA1</strain>
    </source>
</reference>
<dbReference type="PROSITE" id="PS50234">
    <property type="entry name" value="VWFA"/>
    <property type="match status" value="1"/>
</dbReference>
<feature type="domain" description="VWFA" evidence="2">
    <location>
        <begin position="192"/>
        <end position="336"/>
    </location>
</feature>
<dbReference type="InterPro" id="IPR002035">
    <property type="entry name" value="VWF_A"/>
</dbReference>
<dbReference type="PANTHER" id="PTHR24020:SF20">
    <property type="entry name" value="PH DOMAIN-CONTAINING PROTEIN"/>
    <property type="match status" value="1"/>
</dbReference>
<accession>A0AAE0XQV8</accession>
<organism evidence="3 4">
    <name type="scientific">Elysia crispata</name>
    <name type="common">lettuce slug</name>
    <dbReference type="NCBI Taxonomy" id="231223"/>
    <lineage>
        <taxon>Eukaryota</taxon>
        <taxon>Metazoa</taxon>
        <taxon>Spiralia</taxon>
        <taxon>Lophotrochozoa</taxon>
        <taxon>Mollusca</taxon>
        <taxon>Gastropoda</taxon>
        <taxon>Heterobranchia</taxon>
        <taxon>Euthyneura</taxon>
        <taxon>Panpulmonata</taxon>
        <taxon>Sacoglossa</taxon>
        <taxon>Placobranchoidea</taxon>
        <taxon>Plakobranchidae</taxon>
        <taxon>Elysia</taxon>
    </lineage>
</organism>
<gene>
    <name evidence="3" type="ORF">RRG08_017873</name>
</gene>
<dbReference type="Gene3D" id="3.40.50.410">
    <property type="entry name" value="von Willebrand factor, type A domain"/>
    <property type="match status" value="1"/>
</dbReference>
<dbReference type="Proteomes" id="UP001283361">
    <property type="component" value="Unassembled WGS sequence"/>
</dbReference>
<evidence type="ECO:0000313" key="4">
    <source>
        <dbReference type="Proteomes" id="UP001283361"/>
    </source>
</evidence>
<keyword evidence="1" id="KW-0732">Signal</keyword>
<evidence type="ECO:0000259" key="2">
    <source>
        <dbReference type="PROSITE" id="PS50234"/>
    </source>
</evidence>
<evidence type="ECO:0000256" key="1">
    <source>
        <dbReference type="SAM" id="SignalP"/>
    </source>
</evidence>
<dbReference type="EMBL" id="JAWDGP010007871">
    <property type="protein sequence ID" value="KAK3701983.1"/>
    <property type="molecule type" value="Genomic_DNA"/>
</dbReference>
<protein>
    <recommendedName>
        <fullName evidence="2">VWFA domain-containing protein</fullName>
    </recommendedName>
</protein>